<comment type="caution">
    <text evidence="1">The sequence shown here is derived from an EMBL/GenBank/DDBJ whole genome shotgun (WGS) entry which is preliminary data.</text>
</comment>
<evidence type="ECO:0000313" key="2">
    <source>
        <dbReference type="Proteomes" id="UP000545286"/>
    </source>
</evidence>
<keyword evidence="2" id="KW-1185">Reference proteome</keyword>
<dbReference type="AlphaFoldDB" id="A0A7W4YDL4"/>
<gene>
    <name evidence="1" type="ORF">FHX72_000681</name>
</gene>
<protein>
    <submittedName>
        <fullName evidence="1">Uncharacterized protein</fullName>
    </submittedName>
</protein>
<sequence length="29" mass="3112">MDDNGVWNAFVRNGLIDADESVVQSAAFA</sequence>
<organism evidence="1 2">
    <name type="scientific">Pseudoclavibacter helvolus</name>
    <dbReference type="NCBI Taxonomy" id="255205"/>
    <lineage>
        <taxon>Bacteria</taxon>
        <taxon>Bacillati</taxon>
        <taxon>Actinomycetota</taxon>
        <taxon>Actinomycetes</taxon>
        <taxon>Micrococcales</taxon>
        <taxon>Microbacteriaceae</taxon>
        <taxon>Pseudoclavibacter</taxon>
    </lineage>
</organism>
<evidence type="ECO:0000313" key="1">
    <source>
        <dbReference type="EMBL" id="MBB2956569.1"/>
    </source>
</evidence>
<name>A0A7W4YDL4_9MICO</name>
<proteinExistence type="predicted"/>
<dbReference type="Proteomes" id="UP000545286">
    <property type="component" value="Unassembled WGS sequence"/>
</dbReference>
<reference evidence="1 2" key="1">
    <citation type="submission" date="2020-08" db="EMBL/GenBank/DDBJ databases">
        <title>Sequencing the genomes of 1000 actinobacteria strains.</title>
        <authorList>
            <person name="Klenk H.-P."/>
        </authorList>
    </citation>
    <scope>NUCLEOTIDE SEQUENCE [LARGE SCALE GENOMIC DNA]</scope>
    <source>
        <strain evidence="1 2">DSM 20419</strain>
    </source>
</reference>
<accession>A0A7W4YDL4</accession>
<dbReference type="EMBL" id="JACHWJ010000001">
    <property type="protein sequence ID" value="MBB2956569.1"/>
    <property type="molecule type" value="Genomic_DNA"/>
</dbReference>